<dbReference type="EMBL" id="JALJOU010000002">
    <property type="protein sequence ID" value="KAK9845855.1"/>
    <property type="molecule type" value="Genomic_DNA"/>
</dbReference>
<organism evidence="2 3">
    <name type="scientific">Elliptochloris bilobata</name>
    <dbReference type="NCBI Taxonomy" id="381761"/>
    <lineage>
        <taxon>Eukaryota</taxon>
        <taxon>Viridiplantae</taxon>
        <taxon>Chlorophyta</taxon>
        <taxon>core chlorophytes</taxon>
        <taxon>Trebouxiophyceae</taxon>
        <taxon>Trebouxiophyceae incertae sedis</taxon>
        <taxon>Elliptochloris clade</taxon>
        <taxon>Elliptochloris</taxon>
    </lineage>
</organism>
<dbReference type="Proteomes" id="UP001445335">
    <property type="component" value="Unassembled WGS sequence"/>
</dbReference>
<evidence type="ECO:0000313" key="2">
    <source>
        <dbReference type="EMBL" id="KAK9845855.1"/>
    </source>
</evidence>
<proteinExistence type="predicted"/>
<gene>
    <name evidence="2" type="ORF">WJX81_004329</name>
</gene>
<dbReference type="AlphaFoldDB" id="A0AAW1SHB0"/>
<feature type="compositionally biased region" description="Basic residues" evidence="1">
    <location>
        <begin position="1"/>
        <end position="10"/>
    </location>
</feature>
<name>A0AAW1SHB0_9CHLO</name>
<feature type="compositionally biased region" description="Low complexity" evidence="1">
    <location>
        <begin position="13"/>
        <end position="22"/>
    </location>
</feature>
<feature type="region of interest" description="Disordered" evidence="1">
    <location>
        <begin position="1"/>
        <end position="22"/>
    </location>
</feature>
<keyword evidence="3" id="KW-1185">Reference proteome</keyword>
<sequence>MRPHLYRGRNRGAAPEAPLPKAAAWHPRAHSSYVSSDGTAYEIGPDGEFLTGQYARTRPADNFYRTGAARNGDARGSAYHQYTYADAFAASLDESEDWSFYDRGDVVSIPPRRTEAASTNPCPNPEPMPLRPPLDPEFVERQEAARAWRNKYLLKYCAKNDLRPGMPTGYDPRCHAAPARVPGRHGQDFEPTTDSRQTAPVRRSWFSWLRGAASEAKQCAEIGMLLAEIGFLGGIALPACLITAAATSIMLTAAECGLQSFFRLVRVY</sequence>
<protein>
    <submittedName>
        <fullName evidence="2">Uncharacterized protein</fullName>
    </submittedName>
</protein>
<evidence type="ECO:0000256" key="1">
    <source>
        <dbReference type="SAM" id="MobiDB-lite"/>
    </source>
</evidence>
<accession>A0AAW1SHB0</accession>
<evidence type="ECO:0000313" key="3">
    <source>
        <dbReference type="Proteomes" id="UP001445335"/>
    </source>
</evidence>
<comment type="caution">
    <text evidence="2">The sequence shown here is derived from an EMBL/GenBank/DDBJ whole genome shotgun (WGS) entry which is preliminary data.</text>
</comment>
<reference evidence="2 3" key="1">
    <citation type="journal article" date="2024" name="Nat. Commun.">
        <title>Phylogenomics reveals the evolutionary origins of lichenization in chlorophyte algae.</title>
        <authorList>
            <person name="Puginier C."/>
            <person name="Libourel C."/>
            <person name="Otte J."/>
            <person name="Skaloud P."/>
            <person name="Haon M."/>
            <person name="Grisel S."/>
            <person name="Petersen M."/>
            <person name="Berrin J.G."/>
            <person name="Delaux P.M."/>
            <person name="Dal Grande F."/>
            <person name="Keller J."/>
        </authorList>
    </citation>
    <scope>NUCLEOTIDE SEQUENCE [LARGE SCALE GENOMIC DNA]</scope>
    <source>
        <strain evidence="2 3">SAG 245.80</strain>
    </source>
</reference>